<organism evidence="1 2">
    <name type="scientific">Coprobacillus cateniformis</name>
    <dbReference type="NCBI Taxonomy" id="100884"/>
    <lineage>
        <taxon>Bacteria</taxon>
        <taxon>Bacillati</taxon>
        <taxon>Bacillota</taxon>
        <taxon>Erysipelotrichia</taxon>
        <taxon>Erysipelotrichales</taxon>
        <taxon>Coprobacillaceae</taxon>
        <taxon>Coprobacillus</taxon>
    </lineage>
</organism>
<sequence length="71" mass="8357">MRSVVLDEEKANLCGICGAKEPFIEYKEIEGVHFIWCNKCNTITFFKQPQSLEKKQLIENEINFYKPTDKK</sequence>
<gene>
    <name evidence="1" type="ORF">HMPREF9488_01708</name>
</gene>
<evidence type="ECO:0000313" key="1">
    <source>
        <dbReference type="EMBL" id="EFW05126.1"/>
    </source>
</evidence>
<protein>
    <submittedName>
        <fullName evidence="1">Uncharacterized protein</fullName>
    </submittedName>
</protein>
<dbReference type="RefSeq" id="WP_008788816.1">
    <property type="nucleotide sequence ID" value="NZ_AKCB01000003.1"/>
</dbReference>
<dbReference type="STRING" id="100884.GCA_000269565_03550"/>
<name>E7GAB8_9FIRM</name>
<accession>E7GAB8</accession>
<evidence type="ECO:0000313" key="2">
    <source>
        <dbReference type="Proteomes" id="UP000003157"/>
    </source>
</evidence>
<reference evidence="1 2" key="1">
    <citation type="submission" date="2010-12" db="EMBL/GenBank/DDBJ databases">
        <title>The Genome Sequence of Coprobacillus sp. strain 29_1.</title>
        <authorList>
            <consortium name="The Broad Institute Genome Sequencing Platform"/>
            <person name="Earl A."/>
            <person name="Ward D."/>
            <person name="Feldgarden M."/>
            <person name="Gevers D."/>
            <person name="Daigneault M."/>
            <person name="Sibley C.D."/>
            <person name="White A."/>
            <person name="Strauss J."/>
            <person name="Allen-Vercoe E."/>
            <person name="Young S.K."/>
            <person name="Zeng Q."/>
            <person name="Gargeya S."/>
            <person name="Fitzgerald M."/>
            <person name="Haas B."/>
            <person name="Abouelleil A."/>
            <person name="Alvarado L."/>
            <person name="Arachchi H.M."/>
            <person name="Berlin A."/>
            <person name="Brown A."/>
            <person name="Chapman S.B."/>
            <person name="Chen Z."/>
            <person name="Dunbar C."/>
            <person name="Freedman E."/>
            <person name="Gearin G."/>
            <person name="Gellesch M."/>
            <person name="Goldberg J."/>
            <person name="Griggs A."/>
            <person name="Gujja S."/>
            <person name="Heilman E."/>
            <person name="Heiman D."/>
            <person name="Howarth C."/>
            <person name="Larson L."/>
            <person name="Lui A."/>
            <person name="MacDonald P.J.P."/>
            <person name="Mehta T."/>
            <person name="Montmayeur A."/>
            <person name="Murphy C."/>
            <person name="Neiman D."/>
            <person name="Pearson M."/>
            <person name="Priest M."/>
            <person name="Roberts A."/>
            <person name="Saif S."/>
            <person name="Shea T."/>
            <person name="Shenoy N."/>
            <person name="Sisk P."/>
            <person name="Stolte C."/>
            <person name="Sykes S."/>
            <person name="White J."/>
            <person name="Yandava C."/>
            <person name="Nusbaum C."/>
            <person name="Birren B."/>
        </authorList>
    </citation>
    <scope>NUCLEOTIDE SEQUENCE [LARGE SCALE GENOMIC DNA]</scope>
    <source>
        <strain evidence="1 2">29_1</strain>
    </source>
</reference>
<comment type="caution">
    <text evidence="1">The sequence shown here is derived from an EMBL/GenBank/DDBJ whole genome shotgun (WGS) entry which is preliminary data.</text>
</comment>
<dbReference type="EMBL" id="ADKX01000030">
    <property type="protein sequence ID" value="EFW05126.1"/>
    <property type="molecule type" value="Genomic_DNA"/>
</dbReference>
<proteinExistence type="predicted"/>
<keyword evidence="2" id="KW-1185">Reference proteome</keyword>
<dbReference type="OrthoDB" id="1645823at2"/>
<dbReference type="AlphaFoldDB" id="E7GAB8"/>
<dbReference type="HOGENOM" id="CLU_2733112_0_0_9"/>
<dbReference type="GeneID" id="78231306"/>
<dbReference type="Proteomes" id="UP000003157">
    <property type="component" value="Unassembled WGS sequence"/>
</dbReference>
<dbReference type="eggNOG" id="ENOG5034905">
    <property type="taxonomic scope" value="Bacteria"/>
</dbReference>